<dbReference type="GO" id="GO:0008616">
    <property type="term" value="P:tRNA queuosine(34) biosynthetic process"/>
    <property type="evidence" value="ECO:0007669"/>
    <property type="project" value="UniProtKB-UniRule"/>
</dbReference>
<dbReference type="InterPro" id="IPR058240">
    <property type="entry name" value="rSAM_sf"/>
</dbReference>
<comment type="cofactor">
    <cofactor evidence="3">
        <name>Mg(2+)</name>
        <dbReference type="ChEBI" id="CHEBI:18420"/>
    </cofactor>
</comment>
<comment type="cofactor">
    <cofactor evidence="3">
        <name>[4Fe-4S] cluster</name>
        <dbReference type="ChEBI" id="CHEBI:49883"/>
    </cofactor>
    <text evidence="3">Binds 1 [4Fe-4S] cluster. The cluster is coordinated with 3 cysteines and an exchangeable S-adenosyl-L-methionine.</text>
</comment>
<dbReference type="AlphaFoldDB" id="A0A6G5QQ48"/>
<feature type="binding site" evidence="3">
    <location>
        <position position="56"/>
    </location>
    <ligand>
        <name>Mg(2+)</name>
        <dbReference type="ChEBI" id="CHEBI:18420"/>
    </ligand>
</feature>
<evidence type="ECO:0000256" key="3">
    <source>
        <dbReference type="HAMAP-Rule" id="MF_00917"/>
    </source>
</evidence>
<feature type="binding site" evidence="3">
    <location>
        <position position="96"/>
    </location>
    <ligand>
        <name>substrate</name>
    </ligand>
</feature>
<dbReference type="HAMAP" id="MF_00917">
    <property type="entry name" value="QueE"/>
    <property type="match status" value="1"/>
</dbReference>
<gene>
    <name evidence="3 4" type="primary">queE</name>
    <name evidence="4" type="ORF">CRECT_2124</name>
</gene>
<protein>
    <recommendedName>
        <fullName evidence="3">7-carboxy-7-deazaguanine synthase</fullName>
        <shortName evidence="3">CDG synthase</shortName>
        <ecNumber evidence="3">4.3.99.3</ecNumber>
    </recommendedName>
    <alternativeName>
        <fullName evidence="3">Queuosine biosynthesis protein QueE</fullName>
    </alternativeName>
</protein>
<evidence type="ECO:0000313" key="4">
    <source>
        <dbReference type="EMBL" id="QCD47727.1"/>
    </source>
</evidence>
<keyword evidence="1 3" id="KW-0004">4Fe-4S</keyword>
<comment type="catalytic activity">
    <reaction evidence="3">
        <text>6-carboxy-5,6,7,8-tetrahydropterin + H(+) = 7-carboxy-7-carbaguanine + NH4(+)</text>
        <dbReference type="Rhea" id="RHEA:27974"/>
        <dbReference type="ChEBI" id="CHEBI:15378"/>
        <dbReference type="ChEBI" id="CHEBI:28938"/>
        <dbReference type="ChEBI" id="CHEBI:61032"/>
        <dbReference type="ChEBI" id="CHEBI:61036"/>
        <dbReference type="EC" id="4.3.99.3"/>
    </reaction>
</comment>
<keyword evidence="3" id="KW-0671">Queuosine biosynthesis</keyword>
<feature type="binding site" evidence="3">
    <location>
        <position position="31"/>
    </location>
    <ligand>
        <name>[4Fe-4S] cluster</name>
        <dbReference type="ChEBI" id="CHEBI:49883"/>
        <note>4Fe-4S-S-AdoMet</note>
    </ligand>
</feature>
<keyword evidence="3" id="KW-0479">Metal-binding</keyword>
<feature type="binding site" evidence="3">
    <location>
        <position position="98"/>
    </location>
    <ligand>
        <name>S-adenosyl-L-methionine</name>
        <dbReference type="ChEBI" id="CHEBI:59789"/>
    </ligand>
</feature>
<dbReference type="GO" id="GO:0016840">
    <property type="term" value="F:carbon-nitrogen lyase activity"/>
    <property type="evidence" value="ECO:0007669"/>
    <property type="project" value="UniProtKB-UniRule"/>
</dbReference>
<sequence length="254" mass="28058">MSLNLVENFLSIQGEGASSGRLAIFLRFAGCNLNCAGFGVRAISPKTGETLVGCDTVRAVFTGHFSYQKISRADELAKITQNLSVNLRQKPILVITGGEPLLHHKNRILLDFLDFATSEGYEPHFETNGTIEVDFARFEIYKKCRFAVSVKLENSGESEARRINATALKAIKQNAAGSFYKFVLDKKSVEDGSAIAQISRILGLCDADVFCMPQGYDKISLERNARAVAQFAIKHGFNYSDRLHIRLWGAKEGV</sequence>
<keyword evidence="3" id="KW-0460">Magnesium</keyword>
<dbReference type="Pfam" id="PF13353">
    <property type="entry name" value="Fer4_12"/>
    <property type="match status" value="1"/>
</dbReference>
<dbReference type="GO" id="GO:0000287">
    <property type="term" value="F:magnesium ion binding"/>
    <property type="evidence" value="ECO:0007669"/>
    <property type="project" value="UniProtKB-UniRule"/>
</dbReference>
<keyword evidence="3" id="KW-0411">Iron-sulfur</keyword>
<comment type="pathway">
    <text evidence="3">Purine metabolism; 7-cyano-7-deazaguanine biosynthesis.</text>
</comment>
<evidence type="ECO:0000256" key="2">
    <source>
        <dbReference type="ARBA" id="ARBA00023239"/>
    </source>
</evidence>
<organism evidence="4 5">
    <name type="scientific">Campylobacter rectus</name>
    <name type="common">Wolinella recta</name>
    <dbReference type="NCBI Taxonomy" id="203"/>
    <lineage>
        <taxon>Bacteria</taxon>
        <taxon>Pseudomonadati</taxon>
        <taxon>Campylobacterota</taxon>
        <taxon>Epsilonproteobacteria</taxon>
        <taxon>Campylobacterales</taxon>
        <taxon>Campylobacteraceae</taxon>
        <taxon>Campylobacter</taxon>
    </lineage>
</organism>
<dbReference type="GO" id="GO:0051539">
    <property type="term" value="F:4 iron, 4 sulfur cluster binding"/>
    <property type="evidence" value="ECO:0007669"/>
    <property type="project" value="UniProtKB-UniRule"/>
</dbReference>
<feature type="binding site" evidence="3">
    <location>
        <position position="54"/>
    </location>
    <ligand>
        <name>[4Fe-4S] cluster</name>
        <dbReference type="ChEBI" id="CHEBI:49883"/>
        <note>4Fe-4S-S-AdoMet</note>
    </ligand>
</feature>
<evidence type="ECO:0000313" key="5">
    <source>
        <dbReference type="Proteomes" id="UP000502377"/>
    </source>
</evidence>
<dbReference type="PANTHER" id="PTHR42836">
    <property type="entry name" value="7-CARBOXY-7-DEAZAGUANINE SYNTHASE"/>
    <property type="match status" value="1"/>
</dbReference>
<proteinExistence type="inferred from homology"/>
<feature type="binding site" evidence="3">
    <location>
        <begin position="149"/>
        <end position="151"/>
    </location>
    <ligand>
        <name>S-adenosyl-L-methionine</name>
        <dbReference type="ChEBI" id="CHEBI:59789"/>
    </ligand>
</feature>
<feature type="binding site" evidence="3">
    <location>
        <begin position="12"/>
        <end position="14"/>
    </location>
    <ligand>
        <name>substrate</name>
    </ligand>
</feature>
<dbReference type="PANTHER" id="PTHR42836:SF1">
    <property type="entry name" value="7-CARBOXY-7-DEAZAGUANINE SYNTHASE"/>
    <property type="match status" value="1"/>
</dbReference>
<dbReference type="RefSeq" id="WP_002943879.1">
    <property type="nucleotide sequence ID" value="NZ_CP012543.1"/>
</dbReference>
<keyword evidence="2 3" id="KW-0456">Lyase</keyword>
<evidence type="ECO:0000256" key="1">
    <source>
        <dbReference type="ARBA" id="ARBA00022485"/>
    </source>
</evidence>
<dbReference type="KEGG" id="crx:CRECT_2124"/>
<dbReference type="InterPro" id="IPR013785">
    <property type="entry name" value="Aldolase_TIM"/>
</dbReference>
<feature type="binding site" evidence="3">
    <location>
        <position position="35"/>
    </location>
    <ligand>
        <name>[4Fe-4S] cluster</name>
        <dbReference type="ChEBI" id="CHEBI:49883"/>
        <note>4Fe-4S-S-AdoMet</note>
    </ligand>
</feature>
<accession>A0A6G5QQ48</accession>
<name>A0A6G5QQ48_CAMRE</name>
<dbReference type="UniPathway" id="UPA00391"/>
<comment type="subunit">
    <text evidence="3">Homodimer.</text>
</comment>
<comment type="function">
    <text evidence="3">Catalyzes the complex heterocyclic radical-mediated conversion of 6-carboxy-5,6,7,8-tetrahydropterin (CPH4) to 7-carboxy-7-deazaguanine (CDG), a step common to the biosynthetic pathways of all 7-deazapurine-containing compounds.</text>
</comment>
<keyword evidence="3" id="KW-0949">S-adenosyl-L-methionine</keyword>
<dbReference type="EMBL" id="CP012543">
    <property type="protein sequence ID" value="QCD47727.1"/>
    <property type="molecule type" value="Genomic_DNA"/>
</dbReference>
<feature type="binding site" evidence="3">
    <location>
        <position position="27"/>
    </location>
    <ligand>
        <name>substrate</name>
    </ligand>
</feature>
<comment type="cofactor">
    <cofactor evidence="3">
        <name>S-adenosyl-L-methionine</name>
        <dbReference type="ChEBI" id="CHEBI:59789"/>
    </cofactor>
    <text evidence="3">Binds 1 S-adenosyl-L-methionine per subunit.</text>
</comment>
<dbReference type="GO" id="GO:1904047">
    <property type="term" value="F:S-adenosyl-L-methionine binding"/>
    <property type="evidence" value="ECO:0007669"/>
    <property type="project" value="UniProtKB-UniRule"/>
</dbReference>
<dbReference type="Gene3D" id="3.20.20.70">
    <property type="entry name" value="Aldolase class I"/>
    <property type="match status" value="1"/>
</dbReference>
<dbReference type="InterPro" id="IPR024924">
    <property type="entry name" value="7-CO-7-deazaguanine_synth-like"/>
</dbReference>
<dbReference type="SUPFAM" id="SSF102114">
    <property type="entry name" value="Radical SAM enzymes"/>
    <property type="match status" value="1"/>
</dbReference>
<comment type="similarity">
    <text evidence="3">Belongs to the radical SAM superfamily. 7-carboxy-7-deazaguanine synthase family.</text>
</comment>
<keyword evidence="3" id="KW-0408">Iron</keyword>
<dbReference type="Proteomes" id="UP000502377">
    <property type="component" value="Chromosome"/>
</dbReference>
<dbReference type="EC" id="4.3.99.3" evidence="3"/>
<comment type="caution">
    <text evidence="3">Lacks conserved residue(s) required for the propagation of feature annotation.</text>
</comment>
<reference evidence="4 5" key="1">
    <citation type="submission" date="2016-07" db="EMBL/GenBank/DDBJ databases">
        <title>Comparative genomics of the Campylobacter concisus group.</title>
        <authorList>
            <person name="Miller W.G."/>
            <person name="Yee E."/>
            <person name="Chapman M.H."/>
            <person name="Huynh S."/>
            <person name="Bono J.L."/>
            <person name="On S.L.W."/>
            <person name="StLeger J."/>
            <person name="Foster G."/>
            <person name="Parker C.T."/>
        </authorList>
    </citation>
    <scope>NUCLEOTIDE SEQUENCE [LARGE SCALE GENOMIC DNA]</scope>
    <source>
        <strain evidence="4 5">ATCC 33238</strain>
    </source>
</reference>